<evidence type="ECO:0000256" key="4">
    <source>
        <dbReference type="ARBA" id="ARBA00022989"/>
    </source>
</evidence>
<keyword evidence="4 6" id="KW-1133">Transmembrane helix</keyword>
<comment type="caution">
    <text evidence="8">The sequence shown here is derived from an EMBL/GenBank/DDBJ whole genome shotgun (WGS) entry which is preliminary data.</text>
</comment>
<feature type="transmembrane region" description="Helical" evidence="6">
    <location>
        <begin position="106"/>
        <end position="125"/>
    </location>
</feature>
<organism evidence="8 9">
    <name type="scientific">Brucella pecoris</name>
    <dbReference type="NCBI Taxonomy" id="867683"/>
    <lineage>
        <taxon>Bacteria</taxon>
        <taxon>Pseudomonadati</taxon>
        <taxon>Pseudomonadota</taxon>
        <taxon>Alphaproteobacteria</taxon>
        <taxon>Hyphomicrobiales</taxon>
        <taxon>Brucellaceae</taxon>
        <taxon>Brucella/Ochrobactrum group</taxon>
        <taxon>Brucella</taxon>
    </lineage>
</organism>
<keyword evidence="5 6" id="KW-0472">Membrane</keyword>
<feature type="transmembrane region" description="Helical" evidence="6">
    <location>
        <begin position="154"/>
        <end position="175"/>
    </location>
</feature>
<name>A0A5C5CBU4_9HYPH</name>
<feature type="domain" description="EamA" evidence="7">
    <location>
        <begin position="14"/>
        <end position="148"/>
    </location>
</feature>
<feature type="transmembrane region" description="Helical" evidence="6">
    <location>
        <begin position="81"/>
        <end position="100"/>
    </location>
</feature>
<dbReference type="InterPro" id="IPR037185">
    <property type="entry name" value="EmrE-like"/>
</dbReference>
<feature type="transmembrane region" description="Helical" evidence="6">
    <location>
        <begin position="280"/>
        <end position="298"/>
    </location>
</feature>
<dbReference type="PANTHER" id="PTHR22911:SF6">
    <property type="entry name" value="SOLUTE CARRIER FAMILY 35 MEMBER G1"/>
    <property type="match status" value="1"/>
</dbReference>
<evidence type="ECO:0000256" key="5">
    <source>
        <dbReference type="ARBA" id="ARBA00023136"/>
    </source>
</evidence>
<feature type="transmembrane region" description="Helical" evidence="6">
    <location>
        <begin position="49"/>
        <end position="69"/>
    </location>
</feature>
<accession>A0A5C5CBU4</accession>
<feature type="transmembrane region" description="Helical" evidence="6">
    <location>
        <begin position="132"/>
        <end position="148"/>
    </location>
</feature>
<evidence type="ECO:0000256" key="6">
    <source>
        <dbReference type="SAM" id="Phobius"/>
    </source>
</evidence>
<dbReference type="InterPro" id="IPR000620">
    <property type="entry name" value="EamA_dom"/>
</dbReference>
<evidence type="ECO:0000313" key="9">
    <source>
        <dbReference type="Proteomes" id="UP000313390"/>
    </source>
</evidence>
<sequence length="314" mass="33824">MMTTTTTAIHPLRMGVLIMSAAALLTPFSDALAKILGENHFVSASAIALVRFALQTIFMFPLMLVLGGWQAFRINRPIQNILRGALLAVGSISFFAALRYMALADAIAIFFAQPLLAVILSVVFLREFPDRHRISAVVLGFIGALIVIRPNLMAFGVIALLPLACATCIAVYFLLGRHLSTGNSSLAMHFYTGLGALLTLLVAISLSSLFPSVSLSFSIPSNAKVWMLLVLMSFLASVVHLMYIQAYRRAPAGLLAPFNYLEIVSAAAIGIILFGDVPDFLKTIGMLIIVASGLLLACKDKAITQKISENRVQP</sequence>
<dbReference type="Gene3D" id="1.10.3730.20">
    <property type="match status" value="1"/>
</dbReference>
<protein>
    <submittedName>
        <fullName evidence="8">DMT family transporter</fullName>
    </submittedName>
</protein>
<proteinExistence type="inferred from homology"/>
<evidence type="ECO:0000256" key="2">
    <source>
        <dbReference type="ARBA" id="ARBA00009853"/>
    </source>
</evidence>
<keyword evidence="3 6" id="KW-0812">Transmembrane</keyword>
<comment type="subcellular location">
    <subcellularLocation>
        <location evidence="1">Membrane</location>
        <topology evidence="1">Multi-pass membrane protein</topology>
    </subcellularLocation>
</comment>
<dbReference type="RefSeq" id="WP_140023286.1">
    <property type="nucleotide sequence ID" value="NZ_JACIEX010000036.1"/>
</dbReference>
<dbReference type="GO" id="GO:0016020">
    <property type="term" value="C:membrane"/>
    <property type="evidence" value="ECO:0007669"/>
    <property type="project" value="UniProtKB-SubCell"/>
</dbReference>
<dbReference type="PANTHER" id="PTHR22911">
    <property type="entry name" value="ACYL-MALONYL CONDENSING ENZYME-RELATED"/>
    <property type="match status" value="1"/>
</dbReference>
<gene>
    <name evidence="8" type="ORF">FIB18_23600</name>
</gene>
<feature type="domain" description="EamA" evidence="7">
    <location>
        <begin position="159"/>
        <end position="296"/>
    </location>
</feature>
<feature type="transmembrane region" description="Helical" evidence="6">
    <location>
        <begin position="225"/>
        <end position="243"/>
    </location>
</feature>
<evidence type="ECO:0000313" key="8">
    <source>
        <dbReference type="EMBL" id="TNV08752.1"/>
    </source>
</evidence>
<dbReference type="Pfam" id="PF00892">
    <property type="entry name" value="EamA"/>
    <property type="match status" value="2"/>
</dbReference>
<dbReference type="SUPFAM" id="SSF103481">
    <property type="entry name" value="Multidrug resistance efflux transporter EmrE"/>
    <property type="match status" value="2"/>
</dbReference>
<evidence type="ECO:0000256" key="1">
    <source>
        <dbReference type="ARBA" id="ARBA00004141"/>
    </source>
</evidence>
<evidence type="ECO:0000256" key="3">
    <source>
        <dbReference type="ARBA" id="ARBA00022692"/>
    </source>
</evidence>
<feature type="transmembrane region" description="Helical" evidence="6">
    <location>
        <begin position="187"/>
        <end position="210"/>
    </location>
</feature>
<evidence type="ECO:0000259" key="7">
    <source>
        <dbReference type="Pfam" id="PF00892"/>
    </source>
</evidence>
<dbReference type="Proteomes" id="UP000313390">
    <property type="component" value="Unassembled WGS sequence"/>
</dbReference>
<comment type="similarity">
    <text evidence="2">Belongs to the drug/metabolite transporter (DMT) superfamily. 10 TMS drug/metabolite exporter (DME) (TC 2.A.7.3) family.</text>
</comment>
<dbReference type="EMBL" id="VEWK01000025">
    <property type="protein sequence ID" value="TNV08752.1"/>
    <property type="molecule type" value="Genomic_DNA"/>
</dbReference>
<feature type="transmembrane region" description="Helical" evidence="6">
    <location>
        <begin position="255"/>
        <end position="274"/>
    </location>
</feature>
<reference evidence="8 9" key="1">
    <citation type="journal article" date="2011" name="Int. J. Syst. Evol. Microbiol.">
        <title>Ochrobactrum pecoris sp. nov., isolated from farm animals.</title>
        <authorList>
            <person name="Kampfer P."/>
            <person name="Huber B."/>
            <person name="Busse H.J."/>
            <person name="Scholz H.C."/>
            <person name="Tomaso H."/>
            <person name="Hotzel H."/>
            <person name="Melzer F."/>
        </authorList>
    </citation>
    <scope>NUCLEOTIDE SEQUENCE [LARGE SCALE GENOMIC DNA]</scope>
    <source>
        <strain evidence="8 9">08RB2639</strain>
    </source>
</reference>
<dbReference type="AlphaFoldDB" id="A0A5C5CBU4"/>